<dbReference type="InterPro" id="IPR036505">
    <property type="entry name" value="Amidase/PGRP_sf"/>
</dbReference>
<gene>
    <name evidence="3" type="ORF">E1091_15850</name>
</gene>
<feature type="non-terminal residue" evidence="3">
    <location>
        <position position="1"/>
    </location>
</feature>
<keyword evidence="4" id="KW-1185">Reference proteome</keyword>
<name>A0ABY2DDS6_9ACTN</name>
<comment type="caution">
    <text evidence="3">The sequence shown here is derived from an EMBL/GenBank/DDBJ whole genome shotgun (WGS) entry which is preliminary data.</text>
</comment>
<feature type="domain" description="N-acetylmuramoyl-L-alanine amidase" evidence="2">
    <location>
        <begin position="7"/>
        <end position="154"/>
    </location>
</feature>
<evidence type="ECO:0000256" key="1">
    <source>
        <dbReference type="SAM" id="MobiDB-lite"/>
    </source>
</evidence>
<dbReference type="SMART" id="SM00644">
    <property type="entry name" value="Ami_2"/>
    <property type="match status" value="1"/>
</dbReference>
<evidence type="ECO:0000259" key="2">
    <source>
        <dbReference type="SMART" id="SM00644"/>
    </source>
</evidence>
<dbReference type="SUPFAM" id="SSF55846">
    <property type="entry name" value="N-acetylmuramoyl-L-alanine amidase-like"/>
    <property type="match status" value="1"/>
</dbReference>
<reference evidence="3 4" key="1">
    <citation type="submission" date="2019-02" db="EMBL/GenBank/DDBJ databases">
        <title>Draft genome sequences of novel Actinobacteria.</title>
        <authorList>
            <person name="Sahin N."/>
            <person name="Ay H."/>
            <person name="Saygin H."/>
        </authorList>
    </citation>
    <scope>NUCLEOTIDE SEQUENCE [LARGE SCALE GENOMIC DNA]</scope>
    <source>
        <strain evidence="3 4">JCM 30529</strain>
    </source>
</reference>
<feature type="region of interest" description="Disordered" evidence="1">
    <location>
        <begin position="215"/>
        <end position="238"/>
    </location>
</feature>
<dbReference type="Pfam" id="PF01510">
    <property type="entry name" value="Amidase_2"/>
    <property type="match status" value="1"/>
</dbReference>
<organism evidence="3 4">
    <name type="scientific">Micromonospora fluostatini</name>
    <dbReference type="NCBI Taxonomy" id="1629071"/>
    <lineage>
        <taxon>Bacteria</taxon>
        <taxon>Bacillati</taxon>
        <taxon>Actinomycetota</taxon>
        <taxon>Actinomycetes</taxon>
        <taxon>Micromonosporales</taxon>
        <taxon>Micromonosporaceae</taxon>
        <taxon>Micromonospora</taxon>
    </lineage>
</organism>
<protein>
    <submittedName>
        <fullName evidence="3">N-acetylmuramoyl-L-alanine amidase</fullName>
    </submittedName>
</protein>
<sequence length="342" mass="35957">LTVHEVDGWRSRGSDSFTPRGLICHATAGSRSSTDAGEIRVLLTGSTSAPPPIAQLYVGRNGHWHVIASGRCNHALAGWAGPLKGLGNTNLIGVEAANDNRGEPWPAAQLNAYQRGVAAICRRMGWKADRVAGHKEHQPYPPPAGKTSTKSDPTFDMRQFRARVTALLAGEDDDMPTAAEVGKYLMEQYKTPDGRTLAGSLDALLKPDGANALGKQVTRSDTVPAARPPYQNSDYGDPAKATQGNKEWTVGYALQAGVEAARAALAEVRAVRAGQAAVLAAVEGLDTKAVLARIDQAAAEAASRDAALVELVRAGQTGQLAADEVVRRIGELLTASSGTARE</sequence>
<dbReference type="Gene3D" id="3.40.80.10">
    <property type="entry name" value="Peptidoglycan recognition protein-like"/>
    <property type="match status" value="1"/>
</dbReference>
<dbReference type="Proteomes" id="UP000295626">
    <property type="component" value="Unassembled WGS sequence"/>
</dbReference>
<feature type="region of interest" description="Disordered" evidence="1">
    <location>
        <begin position="133"/>
        <end position="153"/>
    </location>
</feature>
<proteinExistence type="predicted"/>
<dbReference type="InterPro" id="IPR002502">
    <property type="entry name" value="Amidase_domain"/>
</dbReference>
<accession>A0ABY2DDS6</accession>
<evidence type="ECO:0000313" key="3">
    <source>
        <dbReference type="EMBL" id="TDB87297.1"/>
    </source>
</evidence>
<evidence type="ECO:0000313" key="4">
    <source>
        <dbReference type="Proteomes" id="UP000295626"/>
    </source>
</evidence>
<dbReference type="CDD" id="cd06583">
    <property type="entry name" value="PGRP"/>
    <property type="match status" value="1"/>
</dbReference>
<dbReference type="EMBL" id="SMKE01000682">
    <property type="protein sequence ID" value="TDB87297.1"/>
    <property type="molecule type" value="Genomic_DNA"/>
</dbReference>